<keyword evidence="3" id="KW-1185">Reference proteome</keyword>
<dbReference type="InterPro" id="IPR016181">
    <property type="entry name" value="Acyl_CoA_acyltransferase"/>
</dbReference>
<dbReference type="NCBIfam" id="NF040504">
    <property type="entry name" value="resist_ArsN1b"/>
    <property type="match status" value="1"/>
</dbReference>
<protein>
    <submittedName>
        <fullName evidence="2">Arsinothricin resistance N-acetyltransferase ArsN1 family B</fullName>
    </submittedName>
</protein>
<dbReference type="EMBL" id="JBHSSW010000003">
    <property type="protein sequence ID" value="MFC6196985.1"/>
    <property type="molecule type" value="Genomic_DNA"/>
</dbReference>
<feature type="domain" description="N-acetyltransferase" evidence="1">
    <location>
        <begin position="13"/>
        <end position="174"/>
    </location>
</feature>
<comment type="caution">
    <text evidence="2">The sequence shown here is derived from an EMBL/GenBank/DDBJ whole genome shotgun (WGS) entry which is preliminary data.</text>
</comment>
<evidence type="ECO:0000313" key="3">
    <source>
        <dbReference type="Proteomes" id="UP001596303"/>
    </source>
</evidence>
<evidence type="ECO:0000313" key="2">
    <source>
        <dbReference type="EMBL" id="MFC6196985.1"/>
    </source>
</evidence>
<dbReference type="PANTHER" id="PTHR43072:SF8">
    <property type="entry name" value="ACYLTRANSFERASE FABY-RELATED"/>
    <property type="match status" value="1"/>
</dbReference>
<dbReference type="Pfam" id="PF13420">
    <property type="entry name" value="Acetyltransf_4"/>
    <property type="match status" value="1"/>
</dbReference>
<dbReference type="InterPro" id="IPR000182">
    <property type="entry name" value="GNAT_dom"/>
</dbReference>
<accession>A0ABW1S5P8</accession>
<evidence type="ECO:0000259" key="1">
    <source>
        <dbReference type="PROSITE" id="PS51186"/>
    </source>
</evidence>
<reference evidence="3" key="1">
    <citation type="journal article" date="2019" name="Int. J. Syst. Evol. Microbiol.">
        <title>The Global Catalogue of Microorganisms (GCM) 10K type strain sequencing project: providing services to taxonomists for standard genome sequencing and annotation.</title>
        <authorList>
            <consortium name="The Broad Institute Genomics Platform"/>
            <consortium name="The Broad Institute Genome Sequencing Center for Infectious Disease"/>
            <person name="Wu L."/>
            <person name="Ma J."/>
        </authorList>
    </citation>
    <scope>NUCLEOTIDE SEQUENCE [LARGE SCALE GENOMIC DNA]</scope>
    <source>
        <strain evidence="3">CGMCC-1.15741</strain>
    </source>
</reference>
<dbReference type="Proteomes" id="UP001596303">
    <property type="component" value="Unassembled WGS sequence"/>
</dbReference>
<dbReference type="Gene3D" id="3.40.630.30">
    <property type="match status" value="1"/>
</dbReference>
<dbReference type="PANTHER" id="PTHR43072">
    <property type="entry name" value="N-ACETYLTRANSFERASE"/>
    <property type="match status" value="1"/>
</dbReference>
<name>A0ABW1S5P8_9PROT</name>
<organism evidence="2 3">
    <name type="scientific">Ponticaulis profundi</name>
    <dbReference type="NCBI Taxonomy" id="2665222"/>
    <lineage>
        <taxon>Bacteria</taxon>
        <taxon>Pseudomonadati</taxon>
        <taxon>Pseudomonadota</taxon>
        <taxon>Alphaproteobacteria</taxon>
        <taxon>Hyphomonadales</taxon>
        <taxon>Hyphomonadaceae</taxon>
        <taxon>Ponticaulis</taxon>
    </lineage>
</organism>
<proteinExistence type="predicted"/>
<gene>
    <name evidence="2" type="ORF">ACFQDM_02795</name>
</gene>
<sequence length="198" mass="22091">MVSAGKLTYKSAMIIRFANAGDAASIAEIYRPFIEGSAVSFELAAPDATEMARRIDKLWPTHPWIVAEEDGVVIGYAYGSPYRERKAYQWAVEVTVYLAEAARGKGLGRKLYEMLMELLTRQGFTKAYGVVTLPNPASAALHEAVGFAPFAVYRDIGFKNGQWHDVGWWERDLAAKQDQQPEPQSLERLGFARESVLE</sequence>
<dbReference type="SUPFAM" id="SSF55729">
    <property type="entry name" value="Acyl-CoA N-acyltransferases (Nat)"/>
    <property type="match status" value="1"/>
</dbReference>
<dbReference type="CDD" id="cd04301">
    <property type="entry name" value="NAT_SF"/>
    <property type="match status" value="1"/>
</dbReference>
<dbReference type="PROSITE" id="PS51186">
    <property type="entry name" value="GNAT"/>
    <property type="match status" value="1"/>
</dbReference>